<keyword evidence="2" id="KW-1185">Reference proteome</keyword>
<name>A0ACC0LUL4_RHOML</name>
<organism evidence="1 2">
    <name type="scientific">Rhododendron molle</name>
    <name type="common">Chinese azalea</name>
    <name type="synonym">Azalea mollis</name>
    <dbReference type="NCBI Taxonomy" id="49168"/>
    <lineage>
        <taxon>Eukaryota</taxon>
        <taxon>Viridiplantae</taxon>
        <taxon>Streptophyta</taxon>
        <taxon>Embryophyta</taxon>
        <taxon>Tracheophyta</taxon>
        <taxon>Spermatophyta</taxon>
        <taxon>Magnoliopsida</taxon>
        <taxon>eudicotyledons</taxon>
        <taxon>Gunneridae</taxon>
        <taxon>Pentapetalae</taxon>
        <taxon>asterids</taxon>
        <taxon>Ericales</taxon>
        <taxon>Ericaceae</taxon>
        <taxon>Ericoideae</taxon>
        <taxon>Rhodoreae</taxon>
        <taxon>Rhododendron</taxon>
    </lineage>
</organism>
<evidence type="ECO:0000313" key="1">
    <source>
        <dbReference type="EMBL" id="KAI8532201.1"/>
    </source>
</evidence>
<reference evidence="1" key="1">
    <citation type="submission" date="2022-02" db="EMBL/GenBank/DDBJ databases">
        <title>Plant Genome Project.</title>
        <authorList>
            <person name="Zhang R.-G."/>
        </authorList>
    </citation>
    <scope>NUCLEOTIDE SEQUENCE</scope>
    <source>
        <strain evidence="1">AT1</strain>
    </source>
</reference>
<sequence length="257" mass="29790">MGSAAVEKTEEELRKEIEELNRQRWEAERNDVEEQPPAKRRLSSAIVKAAEDGEIHEDASAVAENNAKRKDSAVEVGSGGGTDTVNPSERKPSAWSRRDGNQRPMKMDFDIPPTEHVPRVLPKDEDPSLVKRNKRMLGQLLGTLEKFRKEDMQLAGTEAYMRRSDSLQRAEQRSREESERLRQQEREQIAEKRRRDLTLRARVAAKAEEKKLELLFLRWSEHHKKLGNFQRLFLILVRKCVHIHNFIEPKISFCSCA</sequence>
<gene>
    <name evidence="1" type="ORF">RHMOL_Rhmol11G0194800</name>
</gene>
<proteinExistence type="predicted"/>
<comment type="caution">
    <text evidence="1">The sequence shown here is derived from an EMBL/GenBank/DDBJ whole genome shotgun (WGS) entry which is preliminary data.</text>
</comment>
<dbReference type="EMBL" id="CM046398">
    <property type="protein sequence ID" value="KAI8532201.1"/>
    <property type="molecule type" value="Genomic_DNA"/>
</dbReference>
<evidence type="ECO:0000313" key="2">
    <source>
        <dbReference type="Proteomes" id="UP001062846"/>
    </source>
</evidence>
<protein>
    <submittedName>
        <fullName evidence="1">Uncharacterized protein</fullName>
    </submittedName>
</protein>
<accession>A0ACC0LUL4</accession>
<dbReference type="Proteomes" id="UP001062846">
    <property type="component" value="Chromosome 11"/>
</dbReference>